<evidence type="ECO:0000313" key="2">
    <source>
        <dbReference type="Proteomes" id="UP000061489"/>
    </source>
</evidence>
<evidence type="ECO:0000313" key="1">
    <source>
        <dbReference type="EMBL" id="AHI27778.1"/>
    </source>
</evidence>
<organism evidence="1 2">
    <name type="scientific">Marinobacter similis</name>
    <dbReference type="NCBI Taxonomy" id="1420916"/>
    <lineage>
        <taxon>Bacteria</taxon>
        <taxon>Pseudomonadati</taxon>
        <taxon>Pseudomonadota</taxon>
        <taxon>Gammaproteobacteria</taxon>
        <taxon>Pseudomonadales</taxon>
        <taxon>Marinobacteraceae</taxon>
        <taxon>Marinobacter</taxon>
    </lineage>
</organism>
<accession>W5YMQ8</accession>
<reference evidence="1 2" key="1">
    <citation type="journal article" date="2014" name="Genome Announc.">
        <title>Draft Genome Sequences of Marinobacter similis A3d10T and Marinobacter salarius R9SW1T.</title>
        <authorList>
            <person name="Ivanova E.P."/>
            <person name="Ng H.J."/>
            <person name="Webb H.K."/>
            <person name="Feng G."/>
            <person name="Oshima K."/>
            <person name="Hattori M."/>
            <person name="Ohkuma M."/>
            <person name="Sergeev A.F."/>
            <person name="Mikhailov V.V."/>
            <person name="Crawford R.J."/>
            <person name="Sawabe T."/>
        </authorList>
    </citation>
    <scope>NUCLEOTIDE SEQUENCE [LARGE SCALE GENOMIC DNA]</scope>
    <source>
        <strain evidence="1 2">A3d10</strain>
    </source>
</reference>
<dbReference type="AlphaFoldDB" id="W5YMQ8"/>
<keyword evidence="2" id="KW-1185">Reference proteome</keyword>
<dbReference type="Proteomes" id="UP000061489">
    <property type="component" value="Chromosome"/>
</dbReference>
<name>W5YMQ8_9GAMM</name>
<dbReference type="EMBL" id="CP007151">
    <property type="protein sequence ID" value="AHI27778.1"/>
    <property type="molecule type" value="Genomic_DNA"/>
</dbReference>
<sequence length="127" mass="13691">MIEVGSWTATVGRLVGSLVAVFFGLTAQASLASAPGQSAEVQGISLNLNLNVEGLSASIGEDNPRVLYILPWQAPTLPRRPREKLQDQFPALTQPVDPVIFEGHRLFRETLNPSLLSPKEGSVLTTQ</sequence>
<dbReference type="RefSeq" id="WP_179944714.1">
    <property type="nucleotide sequence ID" value="NZ_CP007151.1"/>
</dbReference>
<protein>
    <submittedName>
        <fullName evidence="1">Uncharacterized protein</fullName>
    </submittedName>
</protein>
<proteinExistence type="predicted"/>
<dbReference type="KEGG" id="msx:AU14_01245"/>
<dbReference type="HOGENOM" id="CLU_1967928_0_0_6"/>
<gene>
    <name evidence="1" type="ORF">AU14_01245</name>
</gene>